<sequence length="159" mass="17274">MIHWSVGIDPKKHKNEDTGRRVVVTDRAPAGWKFTCDGQDTNGYAPAYVTSFIQSANGPQEVRHVIYNAGGTAGGGMRNGFSRITQLGDSQQGHNYRLDCRPEEVSVEFPYGLYEQSGPILALTAVTETKPAPGSIIKNKAKMTMLMLRGTCDSPTLVA</sequence>
<dbReference type="KEGG" id="coe:CP258_09740"/>
<proteinExistence type="predicted"/>
<accession>A0AAU8PP65</accession>
<evidence type="ECO:0000313" key="1">
    <source>
        <dbReference type="EMBL" id="AFK17516.1"/>
    </source>
</evidence>
<protein>
    <submittedName>
        <fullName evidence="1">Uncharacterized protein</fullName>
    </submittedName>
</protein>
<dbReference type="RefSeq" id="WP_014733093.1">
    <property type="nucleotide sequence ID" value="NC_017945.3"/>
</dbReference>
<name>A0AAU8PP65_CORPS</name>
<dbReference type="EMBL" id="CP003540">
    <property type="protein sequence ID" value="AFK17516.1"/>
    <property type="molecule type" value="Genomic_DNA"/>
</dbReference>
<organism evidence="1 2">
    <name type="scientific">Corynebacterium pseudotuberculosis 258</name>
    <dbReference type="NCBI Taxonomy" id="1168865"/>
    <lineage>
        <taxon>Bacteria</taxon>
        <taxon>Bacillati</taxon>
        <taxon>Actinomycetota</taxon>
        <taxon>Actinomycetes</taxon>
        <taxon>Mycobacteriales</taxon>
        <taxon>Corynebacteriaceae</taxon>
        <taxon>Corynebacterium</taxon>
    </lineage>
</organism>
<dbReference type="AlphaFoldDB" id="A0AAU8PP65"/>
<dbReference type="Proteomes" id="UP000006465">
    <property type="component" value="Chromosome"/>
</dbReference>
<gene>
    <name evidence="1" type="ORF">CP258_09740</name>
</gene>
<reference evidence="1 2" key="1">
    <citation type="journal article" date="2013" name="J. Biotechnol.">
        <title>Genome sequence of Corynebacterium pseudotuberculosis biovar equi strain 258 and prediction of antigenic targets to improve biotechnological vaccine production.</title>
        <authorList>
            <person name="Soares S.C."/>
            <person name="Trost E."/>
            <person name="Ramos R.T."/>
            <person name="Carneiro A.R."/>
            <person name="Santos A.R."/>
            <person name="Pinto A.C."/>
            <person name="Barbosa E."/>
            <person name="Aburjaile F."/>
            <person name="Ali A."/>
            <person name="Diniz C.A."/>
            <person name="Hassan S.S."/>
            <person name="Fiaux K."/>
            <person name="Guimaraes L.C."/>
            <person name="Bakhtiar S.M."/>
            <person name="Pereira U."/>
            <person name="Almeida S.S."/>
            <person name="Abreu V.A."/>
            <person name="Rocha F.S."/>
            <person name="Dorella F.A."/>
            <person name="Miyoshi A."/>
            <person name="Silva A."/>
            <person name="Azevedo V."/>
            <person name="Tauch A."/>
        </authorList>
    </citation>
    <scope>NUCLEOTIDE SEQUENCE [LARGE SCALE GENOMIC DNA]</scope>
    <source>
        <strain evidence="1 2">258</strain>
    </source>
</reference>
<evidence type="ECO:0000313" key="2">
    <source>
        <dbReference type="Proteomes" id="UP000006465"/>
    </source>
</evidence>